<dbReference type="Proteomes" id="UP001165653">
    <property type="component" value="Unassembled WGS sequence"/>
</dbReference>
<dbReference type="Pfam" id="PF13927">
    <property type="entry name" value="Ig_3"/>
    <property type="match status" value="1"/>
</dbReference>
<evidence type="ECO:0000313" key="7">
    <source>
        <dbReference type="Proteomes" id="UP001165653"/>
    </source>
</evidence>
<evidence type="ECO:0000256" key="1">
    <source>
        <dbReference type="ARBA" id="ARBA00022729"/>
    </source>
</evidence>
<dbReference type="PROSITE" id="PS50835">
    <property type="entry name" value="IG_LIKE"/>
    <property type="match status" value="1"/>
</dbReference>
<dbReference type="PANTHER" id="PTHR45080:SF8">
    <property type="entry name" value="IG-LIKE DOMAIN-CONTAINING PROTEIN"/>
    <property type="match status" value="1"/>
</dbReference>
<gene>
    <name evidence="6" type="ORF">OJ996_06865</name>
</gene>
<dbReference type="SUPFAM" id="SSF51126">
    <property type="entry name" value="Pectin lyase-like"/>
    <property type="match status" value="1"/>
</dbReference>
<keyword evidence="2" id="KW-1015">Disulfide bond</keyword>
<dbReference type="InterPro" id="IPR003598">
    <property type="entry name" value="Ig_sub2"/>
</dbReference>
<dbReference type="InterPro" id="IPR050958">
    <property type="entry name" value="Cell_Adh-Cytoskel_Orgn"/>
</dbReference>
<evidence type="ECO:0000256" key="2">
    <source>
        <dbReference type="ARBA" id="ARBA00023157"/>
    </source>
</evidence>
<dbReference type="InterPro" id="IPR036179">
    <property type="entry name" value="Ig-like_dom_sf"/>
</dbReference>
<name>A0ABT3G0C2_9BACT</name>
<feature type="domain" description="Ig-like" evidence="5">
    <location>
        <begin position="268"/>
        <end position="348"/>
    </location>
</feature>
<evidence type="ECO:0000259" key="5">
    <source>
        <dbReference type="PROSITE" id="PS50835"/>
    </source>
</evidence>
<reference evidence="6" key="1">
    <citation type="submission" date="2022-10" db="EMBL/GenBank/DDBJ databases">
        <title>Luteolibacter sp. GHJ8, whole genome shotgun sequencing project.</title>
        <authorList>
            <person name="Zhao G."/>
            <person name="Shen L."/>
        </authorList>
    </citation>
    <scope>NUCLEOTIDE SEQUENCE</scope>
    <source>
        <strain evidence="6">GHJ8</strain>
    </source>
</reference>
<proteinExistence type="predicted"/>
<dbReference type="PANTHER" id="PTHR45080">
    <property type="entry name" value="CONTACTIN 5"/>
    <property type="match status" value="1"/>
</dbReference>
<dbReference type="InterPro" id="IPR007110">
    <property type="entry name" value="Ig-like_dom"/>
</dbReference>
<keyword evidence="7" id="KW-1185">Reference proteome</keyword>
<evidence type="ECO:0000313" key="6">
    <source>
        <dbReference type="EMBL" id="MCW1913285.1"/>
    </source>
</evidence>
<sequence length="1271" mass="128485">MKPISPKLRIYLVGAFLSPMGLQAAQLAYEGFDYPTGTGNLTGQTGGYGWGGAWQTVNNGSVDLVAGSLAAGGSAPAGFDALSAGNNAFLPNGRRVGRKIDTSTTGAFGVAGYRDANGRIGADGKTIYISFTQQPNGTASYYEFEFHRGDLGDPGRIAGIGNDQGGDNVHLRAPNNTHSLIGAGNTNVNFYVVRIDFKAGNDDVYVYRNPTSLTEPGVPTLTKLAAADMSFDGISFGAFVGGGRTVSHDEVRLGDSWADVTVPPVAQPAFATQPHPTTSFTGGTVVLNARASGNPLPTYQWYKGSNPISGQTGASLTLGNVQTGDAGAYHVVATNSQGSASSSNAQVNVLNAPAGLLAYEGFDYAPGAGNLTGKTGGLGWGAAWTNVNGAGGTTLSGNLAAGTNAPNGFDAQSLGNSAFMANAQREGRSLDTSPGGRFGAAGYLDGSGRIGADGKTIYLSFLQQPDGTTKFYEFEFHRDNLGDPGRIGGVGNDTNNPTVALRTGGLQTLIGPASTGVNLYVVRIDFKPGNDDVYVYQNPISATEPGTPTLTMLSASDMSFNGLSMAAFDNGRTVRHDEIRVGQNWSDVIFGTSRRELVWVGNGTTNLWNLSALNWNAGSGPTAFVDGDPVTFDDTGSNTPAVSVPANVATSHVTVSNDTKNYTIGGAGSVLSSGGLLKSGTGSLTLSGTTNIGSAISMRDGSLILSGTATVGGELDIEFGDVTLSGTNTFTGNLTSAGGGNVVLSGTNTFAGLAATSTNFTVTGATTINGTGGTAVWIGNLGGADSLLTMEAGGSLTMSGSFNDAWVIGRDGGSGRVVQNGGTITYNPTNRDVAFIGASLNNPATIASYELNAGTLEMTGKRLGMAIGAITATLDQNGGTINIRQLDLGANSTTGTGIYNLVGGVMNIGAGGITSNSGLYQLNLGTGTIGATENWASTLILNLSGTTTFATGANKVTLSGGLDGSGNLVKTGSGTLILSGFNTYTGTTTVSAGTLGGLGTSDQSTLTVASGATLAPGDGEVATFYSGGSVTLASGSTLALKIDSTSGFSDQLSTTAPLNISGATLSLSEVGLGIIPAGEQLIIIDNTGTTRTGTFAGLPQGASINAGPNSFTISYSNASQVVLTSTTVETPYQAWATSKGLDGSPGKEAGFDNDPDKDGISNGLEWVLGGDPLLADGSALIASSGSTANGLTLSFKREEASLGNVTLTLEWDTDLGGTWTSVPITQTGGAQANGVSVTVNQTATPDEITVTIPASNAVNGHLFARLRASTP</sequence>
<feature type="region of interest" description="Disordered" evidence="3">
    <location>
        <begin position="1137"/>
        <end position="1156"/>
    </location>
</feature>
<protein>
    <submittedName>
        <fullName evidence="6">Immunoglobulin domain-containing protein</fullName>
    </submittedName>
</protein>
<evidence type="ECO:0000256" key="4">
    <source>
        <dbReference type="SAM" id="SignalP"/>
    </source>
</evidence>
<dbReference type="SMART" id="SM00408">
    <property type="entry name" value="IGc2"/>
    <property type="match status" value="1"/>
</dbReference>
<dbReference type="Gene3D" id="2.60.40.10">
    <property type="entry name" value="Immunoglobulins"/>
    <property type="match status" value="1"/>
</dbReference>
<accession>A0ABT3G0C2</accession>
<dbReference type="InterPro" id="IPR011050">
    <property type="entry name" value="Pectin_lyase_fold/virulence"/>
</dbReference>
<dbReference type="EMBL" id="JAPDDR010000003">
    <property type="protein sequence ID" value="MCW1913285.1"/>
    <property type="molecule type" value="Genomic_DNA"/>
</dbReference>
<dbReference type="RefSeq" id="WP_264512584.1">
    <property type="nucleotide sequence ID" value="NZ_JAPDDR010000003.1"/>
</dbReference>
<dbReference type="InterPro" id="IPR013783">
    <property type="entry name" value="Ig-like_fold"/>
</dbReference>
<evidence type="ECO:0000256" key="3">
    <source>
        <dbReference type="SAM" id="MobiDB-lite"/>
    </source>
</evidence>
<dbReference type="SMART" id="SM00409">
    <property type="entry name" value="IG"/>
    <property type="match status" value="1"/>
</dbReference>
<organism evidence="6 7">
    <name type="scientific">Luteolibacter rhizosphaerae</name>
    <dbReference type="NCBI Taxonomy" id="2989719"/>
    <lineage>
        <taxon>Bacteria</taxon>
        <taxon>Pseudomonadati</taxon>
        <taxon>Verrucomicrobiota</taxon>
        <taxon>Verrucomicrobiia</taxon>
        <taxon>Verrucomicrobiales</taxon>
        <taxon>Verrucomicrobiaceae</taxon>
        <taxon>Luteolibacter</taxon>
    </lineage>
</organism>
<dbReference type="NCBIfam" id="TIGR02601">
    <property type="entry name" value="autotrns_rpt"/>
    <property type="match status" value="1"/>
</dbReference>
<comment type="caution">
    <text evidence="6">The sequence shown here is derived from an EMBL/GenBank/DDBJ whole genome shotgun (WGS) entry which is preliminary data.</text>
</comment>
<feature type="chain" id="PRO_5045524832" evidence="4">
    <location>
        <begin position="25"/>
        <end position="1271"/>
    </location>
</feature>
<dbReference type="InterPro" id="IPR013425">
    <property type="entry name" value="Autotrns_rpt"/>
</dbReference>
<dbReference type="Pfam" id="PF12951">
    <property type="entry name" value="PATR"/>
    <property type="match status" value="1"/>
</dbReference>
<dbReference type="InterPro" id="IPR003599">
    <property type="entry name" value="Ig_sub"/>
</dbReference>
<keyword evidence="1 4" id="KW-0732">Signal</keyword>
<feature type="signal peptide" evidence="4">
    <location>
        <begin position="1"/>
        <end position="24"/>
    </location>
</feature>
<dbReference type="SUPFAM" id="SSF48726">
    <property type="entry name" value="Immunoglobulin"/>
    <property type="match status" value="1"/>
</dbReference>